<gene>
    <name evidence="10" type="primary">lpxH</name>
    <name evidence="12" type="ORF">H8K26_04725</name>
</gene>
<comment type="subcellular location">
    <subcellularLocation>
        <location evidence="10">Cell inner membrane</location>
        <topology evidence="10">Peripheral membrane protein</topology>
        <orientation evidence="10">Cytoplasmic side</orientation>
    </subcellularLocation>
</comment>
<keyword evidence="3 10" id="KW-0997">Cell inner membrane</keyword>
<evidence type="ECO:0000256" key="9">
    <source>
        <dbReference type="ARBA" id="ARBA00023211"/>
    </source>
</evidence>
<dbReference type="EMBL" id="JACOFT010000002">
    <property type="protein sequence ID" value="MBC3810738.1"/>
    <property type="molecule type" value="Genomic_DNA"/>
</dbReference>
<feature type="binding site" evidence="10">
    <location>
        <position position="21"/>
    </location>
    <ligand>
        <name>Mn(2+)</name>
        <dbReference type="ChEBI" id="CHEBI:29035"/>
        <label>1</label>
    </ligand>
</feature>
<feature type="binding site" evidence="10">
    <location>
        <position position="174"/>
    </location>
    <ligand>
        <name>substrate</name>
    </ligand>
</feature>
<keyword evidence="7 10" id="KW-0443">Lipid metabolism</keyword>
<evidence type="ECO:0000313" key="13">
    <source>
        <dbReference type="Proteomes" id="UP000637632"/>
    </source>
</evidence>
<comment type="similarity">
    <text evidence="10">Belongs to the LpxH family.</text>
</comment>
<comment type="catalytic activity">
    <reaction evidence="10">
        <text>UDP-2-N,3-O-bis[(3R)-3-hydroxytetradecanoyl]-alpha-D-glucosamine + H2O = 2-N,3-O-bis[(3R)-3-hydroxytetradecanoyl]-alpha-D-glucosaminyl 1-phosphate + UMP + 2 H(+)</text>
        <dbReference type="Rhea" id="RHEA:25213"/>
        <dbReference type="ChEBI" id="CHEBI:15377"/>
        <dbReference type="ChEBI" id="CHEBI:15378"/>
        <dbReference type="ChEBI" id="CHEBI:57865"/>
        <dbReference type="ChEBI" id="CHEBI:57957"/>
        <dbReference type="ChEBI" id="CHEBI:78847"/>
        <dbReference type="EC" id="3.6.1.54"/>
    </reaction>
</comment>
<feature type="binding site" evidence="10">
    <location>
        <position position="178"/>
    </location>
    <ligand>
        <name>substrate</name>
    </ligand>
</feature>
<dbReference type="InterPro" id="IPR004843">
    <property type="entry name" value="Calcineurin-like_PHP"/>
</dbReference>
<feature type="binding site" evidence="10">
    <location>
        <position position="136"/>
    </location>
    <ligand>
        <name>substrate</name>
    </ligand>
</feature>
<dbReference type="InterPro" id="IPR029052">
    <property type="entry name" value="Metallo-depent_PP-like"/>
</dbReference>
<feature type="binding site" evidence="10">
    <location>
        <position position="54"/>
    </location>
    <ligand>
        <name>Mn(2+)</name>
        <dbReference type="ChEBI" id="CHEBI:29035"/>
        <label>1</label>
    </ligand>
</feature>
<evidence type="ECO:0000256" key="8">
    <source>
        <dbReference type="ARBA" id="ARBA00023136"/>
    </source>
</evidence>
<dbReference type="InterPro" id="IPR010138">
    <property type="entry name" value="UDP-diacylglucosamine_Hdrlase"/>
</dbReference>
<comment type="function">
    <text evidence="10">Hydrolyzes the pyrophosphate bond of UDP-2,3-diacylglucosamine to yield 2,3-diacylglucosamine 1-phosphate (lipid X) and UMP by catalyzing the attack of water at the alpha-P atom. Involved in the biosynthesis of lipid A, a phosphorylated glycolipid that anchors the lipopolysaccharide to the outer membrane of the cell.</text>
</comment>
<comment type="cofactor">
    <cofactor evidence="10">
        <name>Mn(2+)</name>
        <dbReference type="ChEBI" id="CHEBI:29035"/>
    </cofactor>
    <text evidence="10">Binds 2 Mn(2+) ions per subunit in a binuclear metal center.</text>
</comment>
<keyword evidence="6 10" id="KW-0378">Hydrolase</keyword>
<keyword evidence="5 10" id="KW-0479">Metal-binding</keyword>
<feature type="binding site" evidence="10">
    <location>
        <position position="54"/>
    </location>
    <ligand>
        <name>Mn(2+)</name>
        <dbReference type="ChEBI" id="CHEBI:29035"/>
        <label>2</label>
    </ligand>
</feature>
<feature type="binding site" evidence="10">
    <location>
        <position position="23"/>
    </location>
    <ligand>
        <name>Mn(2+)</name>
        <dbReference type="ChEBI" id="CHEBI:29035"/>
        <label>1</label>
    </ligand>
</feature>
<keyword evidence="9 10" id="KW-0464">Manganese</keyword>
<evidence type="ECO:0000256" key="6">
    <source>
        <dbReference type="ARBA" id="ARBA00022801"/>
    </source>
</evidence>
<dbReference type="EC" id="3.6.1.54" evidence="10"/>
<feature type="binding site" evidence="10">
    <location>
        <begin position="93"/>
        <end position="94"/>
    </location>
    <ligand>
        <name>substrate</name>
    </ligand>
</feature>
<reference evidence="12 13" key="1">
    <citation type="submission" date="2020-08" db="EMBL/GenBank/DDBJ databases">
        <title>Novel species isolated from subtropical streams in China.</title>
        <authorList>
            <person name="Lu H."/>
        </authorList>
    </citation>
    <scope>NUCLEOTIDE SEQUENCE [LARGE SCALE GENOMIC DNA]</scope>
    <source>
        <strain evidence="12 13">CCTCC AB 2015119</strain>
    </source>
</reference>
<dbReference type="CDD" id="cd07398">
    <property type="entry name" value="MPP_YbbF-LpxH"/>
    <property type="match status" value="1"/>
</dbReference>
<dbReference type="NCBIfam" id="TIGR01854">
    <property type="entry name" value="lipid_A_lpxH"/>
    <property type="match status" value="1"/>
</dbReference>
<evidence type="ECO:0000256" key="5">
    <source>
        <dbReference type="ARBA" id="ARBA00022723"/>
    </source>
</evidence>
<dbReference type="Pfam" id="PF00149">
    <property type="entry name" value="Metallophos"/>
    <property type="match status" value="1"/>
</dbReference>
<keyword evidence="13" id="KW-1185">Reference proteome</keyword>
<name>A0ABR6XCU0_9BURK</name>
<evidence type="ECO:0000259" key="11">
    <source>
        <dbReference type="Pfam" id="PF00149"/>
    </source>
</evidence>
<evidence type="ECO:0000256" key="10">
    <source>
        <dbReference type="HAMAP-Rule" id="MF_00575"/>
    </source>
</evidence>
<feature type="binding site" evidence="10">
    <location>
        <position position="211"/>
    </location>
    <ligand>
        <name>Mn(2+)</name>
        <dbReference type="ChEBI" id="CHEBI:29035"/>
        <label>1</label>
    </ligand>
</feature>
<feature type="binding site" evidence="10">
    <location>
        <position position="209"/>
    </location>
    <ligand>
        <name>Mn(2+)</name>
        <dbReference type="ChEBI" id="CHEBI:29035"/>
        <label>2</label>
    </ligand>
</feature>
<organism evidence="12 13">
    <name type="scientific">Undibacterium aquatile</name>
    <dbReference type="NCBI Taxonomy" id="1537398"/>
    <lineage>
        <taxon>Bacteria</taxon>
        <taxon>Pseudomonadati</taxon>
        <taxon>Pseudomonadota</taxon>
        <taxon>Betaproteobacteria</taxon>
        <taxon>Burkholderiales</taxon>
        <taxon>Oxalobacteraceae</taxon>
        <taxon>Undibacterium</taxon>
    </lineage>
</organism>
<keyword evidence="8 10" id="KW-0472">Membrane</keyword>
<dbReference type="PANTHER" id="PTHR34990">
    <property type="entry name" value="UDP-2,3-DIACYLGLUCOSAMINE HYDROLASE-RELATED"/>
    <property type="match status" value="1"/>
</dbReference>
<protein>
    <recommendedName>
        <fullName evidence="10">UDP-2,3-diacylglucosamine hydrolase</fullName>
        <ecNumber evidence="10">3.6.1.54</ecNumber>
    </recommendedName>
    <alternativeName>
        <fullName evidence="10">UDP-2,3-diacylglucosamine diphosphatase</fullName>
    </alternativeName>
</protein>
<sequence length="259" mass="29138">MNSQQSQKLAQPELVALFVSDIHLSPALPKTTSAFLAFLRQKATQAKQLYILGDLFEYWVGDDDIADDYNQEIVSALEVLTTSGVELFWIAGNRDFLAGSLFAETTGAKLLPDPSTVSIAGLNIVICHGDAQCTDDNDYIKFRTMVRNLEWQKQFLSRPLSERKLIVQSMRMNSKSEQAKKDSDIMDVNSEAIAKLFEASACDIMIHGHTHRPARHPEMGKYRYVLPDWDVDTDKHRGGWISIFDDGKIILSDLNGQEI</sequence>
<dbReference type="InterPro" id="IPR043461">
    <property type="entry name" value="LpxH-like"/>
</dbReference>
<keyword evidence="1 10" id="KW-1003">Cell membrane</keyword>
<dbReference type="NCBIfam" id="NF003743">
    <property type="entry name" value="PRK05340.1"/>
    <property type="match status" value="1"/>
</dbReference>
<comment type="caution">
    <text evidence="12">The sequence shown here is derived from an EMBL/GenBank/DDBJ whole genome shotgun (WGS) entry which is preliminary data.</text>
</comment>
<feature type="binding site" evidence="10">
    <location>
        <position position="181"/>
    </location>
    <ligand>
        <name>substrate</name>
    </ligand>
</feature>
<keyword evidence="2 10" id="KW-0444">Lipid biosynthesis</keyword>
<dbReference type="HAMAP" id="MF_00575">
    <property type="entry name" value="LpxH"/>
    <property type="match status" value="1"/>
</dbReference>
<dbReference type="Proteomes" id="UP000637632">
    <property type="component" value="Unassembled WGS sequence"/>
</dbReference>
<feature type="binding site" evidence="10">
    <location>
        <position position="93"/>
    </location>
    <ligand>
        <name>Mn(2+)</name>
        <dbReference type="ChEBI" id="CHEBI:29035"/>
        <label>2</label>
    </ligand>
</feature>
<dbReference type="RefSeq" id="WP_190477779.1">
    <property type="nucleotide sequence ID" value="NZ_JACOFT010000002.1"/>
</dbReference>
<dbReference type="SUPFAM" id="SSF56300">
    <property type="entry name" value="Metallo-dependent phosphatases"/>
    <property type="match status" value="1"/>
</dbReference>
<feature type="binding site" evidence="10">
    <location>
        <position position="128"/>
    </location>
    <ligand>
        <name>Mn(2+)</name>
        <dbReference type="ChEBI" id="CHEBI:29035"/>
        <label>2</label>
    </ligand>
</feature>
<dbReference type="Gene3D" id="3.60.21.10">
    <property type="match status" value="1"/>
</dbReference>
<keyword evidence="4 10" id="KW-0441">Lipid A biosynthesis</keyword>
<dbReference type="PANTHER" id="PTHR34990:SF1">
    <property type="entry name" value="UDP-2,3-DIACYLGLUCOSAMINE HYDROLASE"/>
    <property type="match status" value="1"/>
</dbReference>
<feature type="domain" description="Calcineurin-like phosphoesterase" evidence="11">
    <location>
        <begin position="17"/>
        <end position="213"/>
    </location>
</feature>
<evidence type="ECO:0000256" key="4">
    <source>
        <dbReference type="ARBA" id="ARBA00022556"/>
    </source>
</evidence>
<proteinExistence type="inferred from homology"/>
<feature type="binding site" evidence="10">
    <location>
        <position position="209"/>
    </location>
    <ligand>
        <name>substrate</name>
    </ligand>
</feature>
<dbReference type="GO" id="GO:0016787">
    <property type="term" value="F:hydrolase activity"/>
    <property type="evidence" value="ECO:0007669"/>
    <property type="project" value="UniProtKB-KW"/>
</dbReference>
<accession>A0ABR6XCU0</accession>
<evidence type="ECO:0000256" key="1">
    <source>
        <dbReference type="ARBA" id="ARBA00022475"/>
    </source>
</evidence>
<evidence type="ECO:0000313" key="12">
    <source>
        <dbReference type="EMBL" id="MBC3810738.1"/>
    </source>
</evidence>
<evidence type="ECO:0000256" key="3">
    <source>
        <dbReference type="ARBA" id="ARBA00022519"/>
    </source>
</evidence>
<evidence type="ECO:0000256" key="2">
    <source>
        <dbReference type="ARBA" id="ARBA00022516"/>
    </source>
</evidence>
<comment type="pathway">
    <text evidence="10">Glycolipid biosynthesis; lipid IV(A) biosynthesis; lipid IV(A) from (3R)-3-hydroxytetradecanoyl-[acyl-carrier-protein] and UDP-N-acetyl-alpha-D-glucosamine: step 4/6.</text>
</comment>
<evidence type="ECO:0000256" key="7">
    <source>
        <dbReference type="ARBA" id="ARBA00023098"/>
    </source>
</evidence>